<dbReference type="Pfam" id="PF01435">
    <property type="entry name" value="Peptidase_M48"/>
    <property type="match status" value="1"/>
</dbReference>
<evidence type="ECO:0000313" key="18">
    <source>
        <dbReference type="Proteomes" id="UP000233293"/>
    </source>
</evidence>
<comment type="caution">
    <text evidence="17">The sequence shown here is derived from an EMBL/GenBank/DDBJ whole genome shotgun (WGS) entry which is preliminary data.</text>
</comment>
<feature type="transmembrane region" description="Helical" evidence="14">
    <location>
        <begin position="172"/>
        <end position="194"/>
    </location>
</feature>
<dbReference type="GO" id="GO:0046872">
    <property type="term" value="F:metal ion binding"/>
    <property type="evidence" value="ECO:0007669"/>
    <property type="project" value="UniProtKB-KW"/>
</dbReference>
<dbReference type="Proteomes" id="UP000233293">
    <property type="component" value="Unassembled WGS sequence"/>
</dbReference>
<keyword evidence="6" id="KW-0256">Endoplasmic reticulum</keyword>
<dbReference type="CDD" id="cd07343">
    <property type="entry name" value="M48A_Zmpste24p_like"/>
    <property type="match status" value="1"/>
</dbReference>
<dbReference type="OrthoDB" id="15218at2"/>
<protein>
    <submittedName>
        <fullName evidence="17">Peptidase M48</fullName>
    </submittedName>
</protein>
<dbReference type="GO" id="GO:0004222">
    <property type="term" value="F:metalloendopeptidase activity"/>
    <property type="evidence" value="ECO:0007669"/>
    <property type="project" value="InterPro"/>
</dbReference>
<evidence type="ECO:0000256" key="2">
    <source>
        <dbReference type="ARBA" id="ARBA00022670"/>
    </source>
</evidence>
<evidence type="ECO:0000256" key="10">
    <source>
        <dbReference type="ARBA" id="ARBA00023136"/>
    </source>
</evidence>
<evidence type="ECO:0000256" key="1">
    <source>
        <dbReference type="ARBA" id="ARBA00004477"/>
    </source>
</evidence>
<dbReference type="Pfam" id="PF16491">
    <property type="entry name" value="Peptidase_M48_N"/>
    <property type="match status" value="1"/>
</dbReference>
<dbReference type="InterPro" id="IPR001915">
    <property type="entry name" value="Peptidase_M48"/>
</dbReference>
<evidence type="ECO:0000256" key="6">
    <source>
        <dbReference type="ARBA" id="ARBA00022824"/>
    </source>
</evidence>
<feature type="transmembrane region" description="Helical" evidence="14">
    <location>
        <begin position="6"/>
        <end position="22"/>
    </location>
</feature>
<dbReference type="GO" id="GO:0071586">
    <property type="term" value="P:CAAX-box protein processing"/>
    <property type="evidence" value="ECO:0007669"/>
    <property type="project" value="InterPro"/>
</dbReference>
<reference evidence="18" key="1">
    <citation type="submission" date="2017-12" db="EMBL/GenBank/DDBJ databases">
        <title>Draft genome sequence of Telmatospirillum siberiense 26-4b1T, an acidotolerant peatland alphaproteobacterium potentially involved in sulfur cycling.</title>
        <authorList>
            <person name="Hausmann B."/>
            <person name="Pjevac P."/>
            <person name="Schreck K."/>
            <person name="Herbold C.W."/>
            <person name="Daims H."/>
            <person name="Wagner M."/>
            <person name="Pester M."/>
            <person name="Loy A."/>
        </authorList>
    </citation>
    <scope>NUCLEOTIDE SEQUENCE [LARGE SCALE GENOMIC DNA]</scope>
    <source>
        <strain evidence="18">26-4b1</strain>
    </source>
</reference>
<feature type="transmembrane region" description="Helical" evidence="14">
    <location>
        <begin position="147"/>
        <end position="166"/>
    </location>
</feature>
<accession>A0A2N3PPV7</accession>
<evidence type="ECO:0000256" key="14">
    <source>
        <dbReference type="SAM" id="Phobius"/>
    </source>
</evidence>
<feature type="binding site" evidence="12">
    <location>
        <position position="351"/>
    </location>
    <ligand>
        <name>Zn(2+)</name>
        <dbReference type="ChEBI" id="CHEBI:29105"/>
        <note>catalytic</note>
    </ligand>
</feature>
<proteinExistence type="inferred from homology"/>
<dbReference type="InterPro" id="IPR032456">
    <property type="entry name" value="Peptidase_M48_N"/>
</dbReference>
<feature type="transmembrane region" description="Helical" evidence="14">
    <location>
        <begin position="61"/>
        <end position="84"/>
    </location>
</feature>
<dbReference type="Gene3D" id="3.30.2010.10">
    <property type="entry name" value="Metalloproteases ('zincins'), catalytic domain"/>
    <property type="match status" value="1"/>
</dbReference>
<dbReference type="PANTHER" id="PTHR10120">
    <property type="entry name" value="CAAX PRENYL PROTEASE 1"/>
    <property type="match status" value="1"/>
</dbReference>
<feature type="transmembrane region" description="Helical" evidence="14">
    <location>
        <begin position="288"/>
        <end position="310"/>
    </location>
</feature>
<gene>
    <name evidence="17" type="ORF">CWS72_21840</name>
</gene>
<keyword evidence="10 14" id="KW-0472">Membrane</keyword>
<comment type="subcellular location">
    <subcellularLocation>
        <location evidence="1">Endoplasmic reticulum membrane</location>
        <topology evidence="1">Multi-pass membrane protein</topology>
    </subcellularLocation>
</comment>
<dbReference type="InterPro" id="IPR027057">
    <property type="entry name" value="CAXX_Prtase_1"/>
</dbReference>
<feature type="active site" description="Proton donor" evidence="11">
    <location>
        <position position="355"/>
    </location>
</feature>
<feature type="domain" description="CAAX prenyl protease 1 N-terminal" evidence="16">
    <location>
        <begin position="26"/>
        <end position="201"/>
    </location>
</feature>
<evidence type="ECO:0000313" key="17">
    <source>
        <dbReference type="EMBL" id="PKU22445.1"/>
    </source>
</evidence>
<evidence type="ECO:0000259" key="15">
    <source>
        <dbReference type="Pfam" id="PF01435"/>
    </source>
</evidence>
<keyword evidence="8 14" id="KW-1133">Transmembrane helix</keyword>
<evidence type="ECO:0000256" key="11">
    <source>
        <dbReference type="PIRSR" id="PIRSR627057-1"/>
    </source>
</evidence>
<dbReference type="AlphaFoldDB" id="A0A2N3PPV7"/>
<evidence type="ECO:0000256" key="5">
    <source>
        <dbReference type="ARBA" id="ARBA00022801"/>
    </source>
</evidence>
<dbReference type="FunFam" id="3.30.2010.10:FF:000002">
    <property type="entry name" value="CAAX prenyl protease"/>
    <property type="match status" value="1"/>
</dbReference>
<feature type="binding site" evidence="12">
    <location>
        <position position="274"/>
    </location>
    <ligand>
        <name>Zn(2+)</name>
        <dbReference type="ChEBI" id="CHEBI:29105"/>
        <note>catalytic</note>
    </ligand>
</feature>
<keyword evidence="5 13" id="KW-0378">Hydrolase</keyword>
<feature type="transmembrane region" description="Helical" evidence="14">
    <location>
        <begin position="322"/>
        <end position="343"/>
    </location>
</feature>
<evidence type="ECO:0000256" key="4">
    <source>
        <dbReference type="ARBA" id="ARBA00022723"/>
    </source>
</evidence>
<sequence length="422" mass="45930">MPLTLLVLLLALSTAIGIWLSFRQGRHVHGRRGAVPADFAGAVSLEDHAKAADYTLAKQKLAIFGALWGLAVTLAWLFFGITALHDLVGQFSATPLWAGTSLILAMIVISGVIDIPLDVVKTFGIETKFGFNRISPRLFAMDWAKGVLLNLLLGTPLIYGLLWLIGGMSGLWWLWAWAGFLIFTGTLMAVYPIWIAPLFNKFKPLPDGEVKTRVETLLAKAGYRSGGLFVMDGSKRSSHANAYFTGFGRTKRIVFFDTLLAKLTPDETEAVLAHELGHFHHRDTIRSIARLAAVSLIVFFWLGVAVKQPWFTAWMGLPASDAVAIIVAMICIGPVGLVFAPLTNWVSWKAEWRADAYAVALTGGGGHLSSALVKLSRDSASTLTPDPLFARFHYSHPPLPLRLARLHGQPQPAGRPLGASGF</sequence>
<evidence type="ECO:0000256" key="8">
    <source>
        <dbReference type="ARBA" id="ARBA00022989"/>
    </source>
</evidence>
<keyword evidence="3 14" id="KW-0812">Transmembrane</keyword>
<dbReference type="EMBL" id="PIUM01000032">
    <property type="protein sequence ID" value="PKU22445.1"/>
    <property type="molecule type" value="Genomic_DNA"/>
</dbReference>
<evidence type="ECO:0000256" key="9">
    <source>
        <dbReference type="ARBA" id="ARBA00023049"/>
    </source>
</evidence>
<feature type="active site" evidence="11">
    <location>
        <position position="275"/>
    </location>
</feature>
<keyword evidence="4 12" id="KW-0479">Metal-binding</keyword>
<comment type="cofactor">
    <cofactor evidence="12 13">
        <name>Zn(2+)</name>
        <dbReference type="ChEBI" id="CHEBI:29105"/>
    </cofactor>
    <text evidence="12 13">Binds 1 zinc ion per subunit.</text>
</comment>
<evidence type="ECO:0000256" key="7">
    <source>
        <dbReference type="ARBA" id="ARBA00022833"/>
    </source>
</evidence>
<keyword evidence="18" id="KW-1185">Reference proteome</keyword>
<organism evidence="17 18">
    <name type="scientific">Telmatospirillum siberiense</name>
    <dbReference type="NCBI Taxonomy" id="382514"/>
    <lineage>
        <taxon>Bacteria</taxon>
        <taxon>Pseudomonadati</taxon>
        <taxon>Pseudomonadota</taxon>
        <taxon>Alphaproteobacteria</taxon>
        <taxon>Rhodospirillales</taxon>
        <taxon>Rhodospirillaceae</taxon>
        <taxon>Telmatospirillum</taxon>
    </lineage>
</organism>
<evidence type="ECO:0000256" key="3">
    <source>
        <dbReference type="ARBA" id="ARBA00022692"/>
    </source>
</evidence>
<feature type="binding site" evidence="12">
    <location>
        <position position="278"/>
    </location>
    <ligand>
        <name>Zn(2+)</name>
        <dbReference type="ChEBI" id="CHEBI:29105"/>
        <note>catalytic</note>
    </ligand>
</feature>
<keyword evidence="2 13" id="KW-0645">Protease</keyword>
<comment type="similarity">
    <text evidence="13">Belongs to the peptidase M48 family.</text>
</comment>
<feature type="transmembrane region" description="Helical" evidence="14">
    <location>
        <begin position="96"/>
        <end position="117"/>
    </location>
</feature>
<dbReference type="RefSeq" id="WP_101252769.1">
    <property type="nucleotide sequence ID" value="NZ_PIUM01000032.1"/>
</dbReference>
<feature type="domain" description="Peptidase M48" evidence="15">
    <location>
        <begin position="205"/>
        <end position="407"/>
    </location>
</feature>
<keyword evidence="9 13" id="KW-0482">Metalloprotease</keyword>
<evidence type="ECO:0000256" key="12">
    <source>
        <dbReference type="PIRSR" id="PIRSR627057-2"/>
    </source>
</evidence>
<keyword evidence="7 12" id="KW-0862">Zinc</keyword>
<evidence type="ECO:0000256" key="13">
    <source>
        <dbReference type="RuleBase" id="RU003983"/>
    </source>
</evidence>
<evidence type="ECO:0000259" key="16">
    <source>
        <dbReference type="Pfam" id="PF16491"/>
    </source>
</evidence>
<name>A0A2N3PPV7_9PROT</name>